<evidence type="ECO:0000256" key="1">
    <source>
        <dbReference type="ARBA" id="ARBA00022729"/>
    </source>
</evidence>
<dbReference type="PROSITE" id="PS50983">
    <property type="entry name" value="FE_B12_PBP"/>
    <property type="match status" value="1"/>
</dbReference>
<comment type="caution">
    <text evidence="4">The sequence shown here is derived from an EMBL/GenBank/DDBJ whole genome shotgun (WGS) entry which is preliminary data.</text>
</comment>
<dbReference type="PANTHER" id="PTHR30535">
    <property type="entry name" value="VITAMIN B12-BINDING PROTEIN"/>
    <property type="match status" value="1"/>
</dbReference>
<proteinExistence type="predicted"/>
<dbReference type="InterPro" id="IPR054828">
    <property type="entry name" value="Vit_B12_bind_prot"/>
</dbReference>
<feature type="domain" description="Fe/B12 periplasmic-binding" evidence="3">
    <location>
        <begin position="57"/>
        <end position="246"/>
    </location>
</feature>
<feature type="chain" id="PRO_5026957859" evidence="2">
    <location>
        <begin position="33"/>
        <end position="246"/>
    </location>
</feature>
<sequence>MGRWLRMGRRRLPWGVQACLACLACLAGLAPAAGSAAAVRVVDDLGTDVVLERPAGRIVCLYGGLTEIVCALGLDGALVGCTRGETYPPSVRAKPRVGTHLRPNLELILGLAPDLVLQGGGRAEAAVTVARLRARGIPAAVFNPADFEGLFSTIRRIGVLTGRPAAARRLVADMERRLQAVRALVPRGAPRPKVFFEVNETSLIAAGARSIVDAVIEQAGGRNVVRVPKRLVRCDLEFLLAAAPDV</sequence>
<evidence type="ECO:0000313" key="4">
    <source>
        <dbReference type="EMBL" id="NDY43650.1"/>
    </source>
</evidence>
<dbReference type="NCBIfam" id="NF038402">
    <property type="entry name" value="TroA_like"/>
    <property type="match status" value="1"/>
</dbReference>
<dbReference type="InterPro" id="IPR050902">
    <property type="entry name" value="ABC_Transporter_SBP"/>
</dbReference>
<dbReference type="AlphaFoldDB" id="A0A6N9TTC8"/>
<gene>
    <name evidence="4" type="ORF">G3N55_12485</name>
</gene>
<feature type="non-terminal residue" evidence="4">
    <location>
        <position position="246"/>
    </location>
</feature>
<dbReference type="Proteomes" id="UP000469346">
    <property type="component" value="Unassembled WGS sequence"/>
</dbReference>
<dbReference type="SUPFAM" id="SSF53807">
    <property type="entry name" value="Helical backbone' metal receptor"/>
    <property type="match status" value="1"/>
</dbReference>
<dbReference type="Gene3D" id="3.40.50.1980">
    <property type="entry name" value="Nitrogenase molybdenum iron protein domain"/>
    <property type="match status" value="2"/>
</dbReference>
<dbReference type="Pfam" id="PF01497">
    <property type="entry name" value="Peripla_BP_2"/>
    <property type="match status" value="1"/>
</dbReference>
<dbReference type="InterPro" id="IPR002491">
    <property type="entry name" value="ABC_transptr_periplasmic_BD"/>
</dbReference>
<dbReference type="EMBL" id="JAAGRR010000263">
    <property type="protein sequence ID" value="NDY43650.1"/>
    <property type="molecule type" value="Genomic_DNA"/>
</dbReference>
<name>A0A6N9TTC8_DISTH</name>
<evidence type="ECO:0000259" key="3">
    <source>
        <dbReference type="PROSITE" id="PS50983"/>
    </source>
</evidence>
<keyword evidence="5" id="KW-1185">Reference proteome</keyword>
<accession>A0A6N9TTC8</accession>
<organism evidence="4 5">
    <name type="scientific">Dissulfurirhabdus thermomarina</name>
    <dbReference type="NCBI Taxonomy" id="1765737"/>
    <lineage>
        <taxon>Bacteria</taxon>
        <taxon>Deltaproteobacteria</taxon>
        <taxon>Dissulfurirhabdaceae</taxon>
        <taxon>Dissulfurirhabdus</taxon>
    </lineage>
</organism>
<protein>
    <submittedName>
        <fullName evidence="4">ABC transporter substrate-binding protein</fullName>
    </submittedName>
</protein>
<evidence type="ECO:0000256" key="2">
    <source>
        <dbReference type="SAM" id="SignalP"/>
    </source>
</evidence>
<keyword evidence="1 2" id="KW-0732">Signal</keyword>
<evidence type="ECO:0000313" key="5">
    <source>
        <dbReference type="Proteomes" id="UP000469346"/>
    </source>
</evidence>
<reference evidence="4 5" key="1">
    <citation type="submission" date="2020-02" db="EMBL/GenBank/DDBJ databases">
        <title>Comparative genomics of sulfur disproportionating microorganisms.</title>
        <authorList>
            <person name="Ward L.M."/>
            <person name="Bertran E."/>
            <person name="Johnston D.T."/>
        </authorList>
    </citation>
    <scope>NUCLEOTIDE SEQUENCE [LARGE SCALE GENOMIC DNA]</scope>
    <source>
        <strain evidence="4 5">DSM 100025</strain>
    </source>
</reference>
<dbReference type="PANTHER" id="PTHR30535:SF34">
    <property type="entry name" value="MOLYBDATE-BINDING PROTEIN MOLA"/>
    <property type="match status" value="1"/>
</dbReference>
<dbReference type="RefSeq" id="WP_163300036.1">
    <property type="nucleotide sequence ID" value="NZ_JAAGRR010000263.1"/>
</dbReference>
<feature type="signal peptide" evidence="2">
    <location>
        <begin position="1"/>
        <end position="32"/>
    </location>
</feature>